<keyword evidence="3" id="KW-1185">Reference proteome</keyword>
<organism evidence="2 3">
    <name type="scientific">Glutamicibacter uratoxydans</name>
    <name type="common">Arthrobacter uratoxydans</name>
    <dbReference type="NCBI Taxonomy" id="43667"/>
    <lineage>
        <taxon>Bacteria</taxon>
        <taxon>Bacillati</taxon>
        <taxon>Actinomycetota</taxon>
        <taxon>Actinomycetes</taxon>
        <taxon>Micrococcales</taxon>
        <taxon>Micrococcaceae</taxon>
        <taxon>Glutamicibacter</taxon>
    </lineage>
</organism>
<keyword evidence="1" id="KW-1133">Transmembrane helix</keyword>
<proteinExistence type="predicted"/>
<dbReference type="AlphaFoldDB" id="A0A4Y4DQY4"/>
<comment type="caution">
    <text evidence="2">The sequence shown here is derived from an EMBL/GenBank/DDBJ whole genome shotgun (WGS) entry which is preliminary data.</text>
</comment>
<name>A0A4Y4DQY4_GLUUR</name>
<evidence type="ECO:0000256" key="1">
    <source>
        <dbReference type="SAM" id="Phobius"/>
    </source>
</evidence>
<evidence type="ECO:0000313" key="2">
    <source>
        <dbReference type="EMBL" id="GED07749.1"/>
    </source>
</evidence>
<dbReference type="EMBL" id="BJNY01000026">
    <property type="protein sequence ID" value="GED07749.1"/>
    <property type="molecule type" value="Genomic_DNA"/>
</dbReference>
<dbReference type="RefSeq" id="WP_141367167.1">
    <property type="nucleotide sequence ID" value="NZ_BAAAJL010000014.1"/>
</dbReference>
<keyword evidence="1" id="KW-0812">Transmembrane</keyword>
<accession>A0A4Y4DQY4</accession>
<feature type="transmembrane region" description="Helical" evidence="1">
    <location>
        <begin position="122"/>
        <end position="141"/>
    </location>
</feature>
<dbReference type="OrthoDB" id="4954545at2"/>
<feature type="transmembrane region" description="Helical" evidence="1">
    <location>
        <begin position="62"/>
        <end position="85"/>
    </location>
</feature>
<evidence type="ECO:0000313" key="3">
    <source>
        <dbReference type="Proteomes" id="UP000316612"/>
    </source>
</evidence>
<dbReference type="Proteomes" id="UP000316612">
    <property type="component" value="Unassembled WGS sequence"/>
</dbReference>
<reference evidence="2 3" key="1">
    <citation type="submission" date="2019-06" db="EMBL/GenBank/DDBJ databases">
        <title>Whole genome shotgun sequence of Glutamicibacter uratoxydans NBRC 15515.</title>
        <authorList>
            <person name="Hosoyama A."/>
            <person name="Uohara A."/>
            <person name="Ohji S."/>
            <person name="Ichikawa N."/>
        </authorList>
    </citation>
    <scope>NUCLEOTIDE SEQUENCE [LARGE SCALE GENOMIC DNA]</scope>
    <source>
        <strain evidence="2 3">NBRC 15515</strain>
    </source>
</reference>
<sequence>MNSEQPLTPEQQLEALGRAQADMDRAIGYGSRLMGWYCIVVGLAVGALAAVLQLYRPDENKVGFFIVMGLYVLVILGSSLAYRKLYRSLPQGYSKRYGMAFGLSIGLYAASVALLAAQITSWIAMLLIFLIVAAPLVLTGIKMVRE</sequence>
<feature type="transmembrane region" description="Helical" evidence="1">
    <location>
        <begin position="33"/>
        <end position="56"/>
    </location>
</feature>
<keyword evidence="1" id="KW-0472">Membrane</keyword>
<protein>
    <submittedName>
        <fullName evidence="2">Uncharacterized protein</fullName>
    </submittedName>
</protein>
<gene>
    <name evidence="2" type="ORF">AUR04nite_32810</name>
</gene>
<feature type="transmembrane region" description="Helical" evidence="1">
    <location>
        <begin position="97"/>
        <end position="116"/>
    </location>
</feature>